<evidence type="ECO:0000256" key="1">
    <source>
        <dbReference type="SAM" id="MobiDB-lite"/>
    </source>
</evidence>
<name>A0A2N9HFJ1_FAGSY</name>
<reference evidence="2" key="1">
    <citation type="submission" date="2018-02" db="EMBL/GenBank/DDBJ databases">
        <authorList>
            <person name="Cohen D.B."/>
            <person name="Kent A.D."/>
        </authorList>
    </citation>
    <scope>NUCLEOTIDE SEQUENCE</scope>
</reference>
<organism evidence="2">
    <name type="scientific">Fagus sylvatica</name>
    <name type="common">Beechnut</name>
    <dbReference type="NCBI Taxonomy" id="28930"/>
    <lineage>
        <taxon>Eukaryota</taxon>
        <taxon>Viridiplantae</taxon>
        <taxon>Streptophyta</taxon>
        <taxon>Embryophyta</taxon>
        <taxon>Tracheophyta</taxon>
        <taxon>Spermatophyta</taxon>
        <taxon>Magnoliopsida</taxon>
        <taxon>eudicotyledons</taxon>
        <taxon>Gunneridae</taxon>
        <taxon>Pentapetalae</taxon>
        <taxon>rosids</taxon>
        <taxon>fabids</taxon>
        <taxon>Fagales</taxon>
        <taxon>Fagaceae</taxon>
        <taxon>Fagus</taxon>
    </lineage>
</organism>
<dbReference type="AlphaFoldDB" id="A0A2N9HFJ1"/>
<proteinExistence type="predicted"/>
<feature type="region of interest" description="Disordered" evidence="1">
    <location>
        <begin position="1"/>
        <end position="33"/>
    </location>
</feature>
<accession>A0A2N9HFJ1</accession>
<sequence length="110" mass="12236">MRRSRLRNPWPKLQPPPSFESRRGFPSSLKAAPPPDLTSFVVVICRQNRPHRIFHELPHANEAAALSSRASTRPAGVHACLAHACTRPLAHASAMCRASNSPRHHAMWHA</sequence>
<gene>
    <name evidence="2" type="ORF">FSB_LOCUS40979</name>
</gene>
<evidence type="ECO:0000313" key="2">
    <source>
        <dbReference type="EMBL" id="SPD13097.1"/>
    </source>
</evidence>
<protein>
    <submittedName>
        <fullName evidence="2">Uncharacterized protein</fullName>
    </submittedName>
</protein>
<dbReference type="EMBL" id="OIVN01003713">
    <property type="protein sequence ID" value="SPD13097.1"/>
    <property type="molecule type" value="Genomic_DNA"/>
</dbReference>